<dbReference type="Pfam" id="PF13923">
    <property type="entry name" value="zf-C3HC4_2"/>
    <property type="match status" value="1"/>
</dbReference>
<organism evidence="14 15">
    <name type="scientific">Eurystomus gularis</name>
    <dbReference type="NCBI Taxonomy" id="325343"/>
    <lineage>
        <taxon>Eukaryota</taxon>
        <taxon>Metazoa</taxon>
        <taxon>Chordata</taxon>
        <taxon>Craniata</taxon>
        <taxon>Vertebrata</taxon>
        <taxon>Euteleostomi</taxon>
        <taxon>Archelosauria</taxon>
        <taxon>Archosauria</taxon>
        <taxon>Dinosauria</taxon>
        <taxon>Saurischia</taxon>
        <taxon>Theropoda</taxon>
        <taxon>Coelurosauria</taxon>
        <taxon>Aves</taxon>
        <taxon>Neognathae</taxon>
        <taxon>Neoaves</taxon>
        <taxon>Telluraves</taxon>
        <taxon>Coraciimorphae</taxon>
        <taxon>Coraciiformes</taxon>
        <taxon>Coraciidae</taxon>
        <taxon>Eurystomus</taxon>
    </lineage>
</organism>
<dbReference type="GO" id="GO:0008094">
    <property type="term" value="F:ATP-dependent activity, acting on DNA"/>
    <property type="evidence" value="ECO:0007669"/>
    <property type="project" value="TreeGrafter"/>
</dbReference>
<feature type="domain" description="Helicase C-terminal" evidence="13">
    <location>
        <begin position="765"/>
        <end position="919"/>
    </location>
</feature>
<dbReference type="Pfam" id="PF08797">
    <property type="entry name" value="HIRAN"/>
    <property type="match status" value="1"/>
</dbReference>
<keyword evidence="4 10" id="KW-0863">Zinc-finger</keyword>
<dbReference type="CDD" id="cd16509">
    <property type="entry name" value="RING-HC_HLTF"/>
    <property type="match status" value="1"/>
</dbReference>
<keyword evidence="2" id="KW-0479">Metal-binding</keyword>
<proteinExistence type="predicted"/>
<feature type="domain" description="Helicase ATP-binding" evidence="12">
    <location>
        <begin position="386"/>
        <end position="534"/>
    </location>
</feature>
<evidence type="ECO:0000256" key="9">
    <source>
        <dbReference type="ARBA" id="ARBA00023242"/>
    </source>
</evidence>
<dbReference type="Pfam" id="PF00271">
    <property type="entry name" value="Helicase_C"/>
    <property type="match status" value="1"/>
</dbReference>
<dbReference type="Gene3D" id="3.40.50.10810">
    <property type="entry name" value="Tandem AAA-ATPase domain"/>
    <property type="match status" value="2"/>
</dbReference>
<dbReference type="Gene3D" id="3.30.70.2330">
    <property type="match status" value="1"/>
</dbReference>
<dbReference type="GO" id="GO:0005634">
    <property type="term" value="C:nucleus"/>
    <property type="evidence" value="ECO:0007669"/>
    <property type="project" value="UniProtKB-SubCell"/>
</dbReference>
<dbReference type="InterPro" id="IPR049730">
    <property type="entry name" value="SNF2/RAD54-like_C"/>
</dbReference>
<dbReference type="SUPFAM" id="SSF57850">
    <property type="entry name" value="RING/U-box"/>
    <property type="match status" value="1"/>
</dbReference>
<keyword evidence="6" id="KW-0347">Helicase</keyword>
<evidence type="ECO:0000256" key="1">
    <source>
        <dbReference type="ARBA" id="ARBA00004123"/>
    </source>
</evidence>
<dbReference type="Pfam" id="PF00176">
    <property type="entry name" value="SNF2-rel_dom"/>
    <property type="match status" value="1"/>
</dbReference>
<comment type="subcellular location">
    <subcellularLocation>
        <location evidence="1">Nucleus</location>
    </subcellularLocation>
</comment>
<dbReference type="Gene3D" id="3.40.50.300">
    <property type="entry name" value="P-loop containing nucleotide triphosphate hydrolases"/>
    <property type="match status" value="1"/>
</dbReference>
<evidence type="ECO:0000256" key="4">
    <source>
        <dbReference type="ARBA" id="ARBA00022771"/>
    </source>
</evidence>
<evidence type="ECO:0000259" key="12">
    <source>
        <dbReference type="PROSITE" id="PS51192"/>
    </source>
</evidence>
<dbReference type="OrthoDB" id="276744at2759"/>
<dbReference type="InterPro" id="IPR001650">
    <property type="entry name" value="Helicase_C-like"/>
</dbReference>
<keyword evidence="3" id="KW-0547">Nucleotide-binding</keyword>
<evidence type="ECO:0000256" key="7">
    <source>
        <dbReference type="ARBA" id="ARBA00022833"/>
    </source>
</evidence>
<dbReference type="InterPro" id="IPR017907">
    <property type="entry name" value="Znf_RING_CS"/>
</dbReference>
<evidence type="ECO:0000313" key="14">
    <source>
        <dbReference type="EMBL" id="NXW59633.1"/>
    </source>
</evidence>
<dbReference type="CDD" id="cd18793">
    <property type="entry name" value="SF2_C_SNF"/>
    <property type="match status" value="1"/>
</dbReference>
<dbReference type="InterPro" id="IPR013083">
    <property type="entry name" value="Znf_RING/FYVE/PHD"/>
</dbReference>
<keyword evidence="5" id="KW-0378">Hydrolase</keyword>
<dbReference type="EMBL" id="VZZY01012665">
    <property type="protein sequence ID" value="NXW59633.1"/>
    <property type="molecule type" value="Genomic_DNA"/>
</dbReference>
<dbReference type="PANTHER" id="PTHR45626">
    <property type="entry name" value="TRANSCRIPTION TERMINATION FACTOR 2-RELATED"/>
    <property type="match status" value="1"/>
</dbReference>
<keyword evidence="8" id="KW-0067">ATP-binding</keyword>
<accession>A0A7L4DDY1</accession>
<feature type="domain" description="RING-type" evidence="11">
    <location>
        <begin position="687"/>
        <end position="728"/>
    </location>
</feature>
<dbReference type="AlphaFoldDB" id="A0A7L4DDY1"/>
<sequence length="937" mass="105107">AEEDTDSATLYGTLRGSVVGLRYYTGTVNNNEMVALQREPNNPYDKNAVKVNNVNGDQVGHIKKELAAALAGIMDNKLALVEGVVPYGAKNAFAMPVQMSFWGREENKEVVLDHLKRHGFKLAPPLKECGFGSKWISGRAGPSYSAPVHAAVQLTTEQLKSEFDKLFEDLKEDDKTREMEGAEAVGTLLLPHQKQALAWMVSRENSNDLPPFWEERSNFYYNILTNFAEKQRPKNVLGGILADDMGLGKTLTTIALILTNFQDGKPLPVEKITTDNYAKVNLITKLMTMYIFHKYQFLRYEDSSSVMEPGVSNVKKFETMTSKYSRCLSKRDKVKKPKYSGSSDVGESEEWLLQQTEGTSCVIQEDRDFASVLPSSTCLKRKTKRKGTAAIQSVGKKHSNDGPRATLIVCPLSVLSNWIDQFEQHIHHDFRVNIYVYYGSDRSKDPSILSEQDIVLTTYNILATDYGIRGDSPLHKVKWLRIVLDEGHTIRNPNAQQTKAALNLEGHRRWVLTGTPIQNSVKDLWSLISFLKLKPFTDREWWHRTIQRPVTMGAPGGLGRLQSLIRSITLRRTKTSKVKGKPILELPERKVLVQHITLSEEERQIYQSVKKEGKAAISRFFSEGTVLAHYADILGVLLRLRQLCCHPHLCINTSSSFTAGNKTAEELPETLVSKMKLILSSGSDEECAVCLESLTLPVITRCAHVFCKPCIFEVIRSEQPNAKCPLCRNELRVEHLVECHLEEEIDSSNGKKSNQAWISSSKINALMHALIELRRDDPTAKCLVVSQFRTFLSLIENPLKESGFAFTRLDGSMAQNKRVEAIQCFQSSQAGSPTVMLLSLKAGGVGLNLTAASRVFLMDPAWNPAAEDQCFDRCHRLGQKHDVVITKFIVKDSVEEHMLKIQNKKRELAAGAFAIKKPSASEVKQTKIDEIKALIDL</sequence>
<dbReference type="SUPFAM" id="SSF52540">
    <property type="entry name" value="P-loop containing nucleoside triphosphate hydrolases"/>
    <property type="match status" value="2"/>
</dbReference>
<evidence type="ECO:0000259" key="13">
    <source>
        <dbReference type="PROSITE" id="PS51194"/>
    </source>
</evidence>
<feature type="non-terminal residue" evidence="14">
    <location>
        <position position="1"/>
    </location>
</feature>
<dbReference type="PROSITE" id="PS51192">
    <property type="entry name" value="HELICASE_ATP_BIND_1"/>
    <property type="match status" value="1"/>
</dbReference>
<dbReference type="InterPro" id="IPR014001">
    <property type="entry name" value="Helicase_ATP-bd"/>
</dbReference>
<dbReference type="SMART" id="SM00490">
    <property type="entry name" value="HELICc"/>
    <property type="match status" value="1"/>
</dbReference>
<keyword evidence="9" id="KW-0539">Nucleus</keyword>
<dbReference type="InterPro" id="IPR050628">
    <property type="entry name" value="SNF2_RAD54_helicase_TF"/>
</dbReference>
<dbReference type="SMART" id="SM00487">
    <property type="entry name" value="DEXDc"/>
    <property type="match status" value="1"/>
</dbReference>
<gene>
    <name evidence="14" type="primary">Hltf</name>
    <name evidence="14" type="ORF">EURGUL_R14571</name>
</gene>
<keyword evidence="15" id="KW-1185">Reference proteome</keyword>
<dbReference type="Proteomes" id="UP000541249">
    <property type="component" value="Unassembled WGS sequence"/>
</dbReference>
<evidence type="ECO:0000256" key="3">
    <source>
        <dbReference type="ARBA" id="ARBA00022741"/>
    </source>
</evidence>
<dbReference type="InterPro" id="IPR000330">
    <property type="entry name" value="SNF2_N"/>
</dbReference>
<dbReference type="SMART" id="SM00910">
    <property type="entry name" value="HIRAN"/>
    <property type="match status" value="1"/>
</dbReference>
<dbReference type="InterPro" id="IPR014905">
    <property type="entry name" value="HIRAN"/>
</dbReference>
<dbReference type="GO" id="GO:0003676">
    <property type="term" value="F:nucleic acid binding"/>
    <property type="evidence" value="ECO:0007669"/>
    <property type="project" value="InterPro"/>
</dbReference>
<protein>
    <submittedName>
        <fullName evidence="14">HLTF factor</fullName>
    </submittedName>
</protein>
<evidence type="ECO:0000256" key="8">
    <source>
        <dbReference type="ARBA" id="ARBA00022840"/>
    </source>
</evidence>
<evidence type="ECO:0000256" key="10">
    <source>
        <dbReference type="PROSITE-ProRule" id="PRU00175"/>
    </source>
</evidence>
<evidence type="ECO:0000256" key="5">
    <source>
        <dbReference type="ARBA" id="ARBA00022801"/>
    </source>
</evidence>
<feature type="non-terminal residue" evidence="14">
    <location>
        <position position="937"/>
    </location>
</feature>
<dbReference type="PROSITE" id="PS51194">
    <property type="entry name" value="HELICASE_CTER"/>
    <property type="match status" value="1"/>
</dbReference>
<dbReference type="PANTHER" id="PTHR45626:SF17">
    <property type="entry name" value="HELICASE-LIKE TRANSCRIPTION FACTOR"/>
    <property type="match status" value="1"/>
</dbReference>
<evidence type="ECO:0000256" key="6">
    <source>
        <dbReference type="ARBA" id="ARBA00022806"/>
    </source>
</evidence>
<name>A0A7L4DDY1_9AVES</name>
<evidence type="ECO:0000259" key="11">
    <source>
        <dbReference type="PROSITE" id="PS50089"/>
    </source>
</evidence>
<dbReference type="GO" id="GO:0008270">
    <property type="term" value="F:zinc ion binding"/>
    <property type="evidence" value="ECO:0007669"/>
    <property type="project" value="UniProtKB-KW"/>
</dbReference>
<evidence type="ECO:0000313" key="15">
    <source>
        <dbReference type="Proteomes" id="UP000541249"/>
    </source>
</evidence>
<dbReference type="Gene3D" id="3.30.40.10">
    <property type="entry name" value="Zinc/RING finger domain, C3HC4 (zinc finger)"/>
    <property type="match status" value="1"/>
</dbReference>
<dbReference type="GO" id="GO:0004386">
    <property type="term" value="F:helicase activity"/>
    <property type="evidence" value="ECO:0007669"/>
    <property type="project" value="UniProtKB-KW"/>
</dbReference>
<evidence type="ECO:0000256" key="2">
    <source>
        <dbReference type="ARBA" id="ARBA00022723"/>
    </source>
</evidence>
<dbReference type="PROSITE" id="PS00518">
    <property type="entry name" value="ZF_RING_1"/>
    <property type="match status" value="1"/>
</dbReference>
<comment type="caution">
    <text evidence="14">The sequence shown here is derived from an EMBL/GenBank/DDBJ whole genome shotgun (WGS) entry which is preliminary data.</text>
</comment>
<dbReference type="GO" id="GO:0016818">
    <property type="term" value="F:hydrolase activity, acting on acid anhydrides, in phosphorus-containing anhydrides"/>
    <property type="evidence" value="ECO:0007669"/>
    <property type="project" value="InterPro"/>
</dbReference>
<keyword evidence="7" id="KW-0862">Zinc</keyword>
<dbReference type="InterPro" id="IPR027417">
    <property type="entry name" value="P-loop_NTPase"/>
</dbReference>
<dbReference type="InterPro" id="IPR001841">
    <property type="entry name" value="Znf_RING"/>
</dbReference>
<reference evidence="14 15" key="1">
    <citation type="submission" date="2019-09" db="EMBL/GenBank/DDBJ databases">
        <title>Bird 10,000 Genomes (B10K) Project - Family phase.</title>
        <authorList>
            <person name="Zhang G."/>
        </authorList>
    </citation>
    <scope>NUCLEOTIDE SEQUENCE [LARGE SCALE GENOMIC DNA]</scope>
    <source>
        <strain evidence="14">B10K-DU-002-51</strain>
        <tissue evidence="14">Muscle</tissue>
    </source>
</reference>
<dbReference type="GO" id="GO:0005524">
    <property type="term" value="F:ATP binding"/>
    <property type="evidence" value="ECO:0007669"/>
    <property type="project" value="UniProtKB-KW"/>
</dbReference>
<dbReference type="InterPro" id="IPR038718">
    <property type="entry name" value="SNF2-like_sf"/>
</dbReference>
<dbReference type="SMART" id="SM00184">
    <property type="entry name" value="RING"/>
    <property type="match status" value="1"/>
</dbReference>
<dbReference type="PROSITE" id="PS50089">
    <property type="entry name" value="ZF_RING_2"/>
    <property type="match status" value="1"/>
</dbReference>
<dbReference type="GO" id="GO:0006281">
    <property type="term" value="P:DNA repair"/>
    <property type="evidence" value="ECO:0007669"/>
    <property type="project" value="TreeGrafter"/>
</dbReference>